<dbReference type="Proteomes" id="UP000784294">
    <property type="component" value="Unassembled WGS sequence"/>
</dbReference>
<evidence type="ECO:0000313" key="2">
    <source>
        <dbReference type="EMBL" id="VEL22167.1"/>
    </source>
</evidence>
<keyword evidence="3" id="KW-1185">Reference proteome</keyword>
<feature type="region of interest" description="Disordered" evidence="1">
    <location>
        <begin position="41"/>
        <end position="66"/>
    </location>
</feature>
<evidence type="ECO:0000313" key="3">
    <source>
        <dbReference type="Proteomes" id="UP000784294"/>
    </source>
</evidence>
<reference evidence="2" key="1">
    <citation type="submission" date="2018-11" db="EMBL/GenBank/DDBJ databases">
        <authorList>
            <consortium name="Pathogen Informatics"/>
        </authorList>
    </citation>
    <scope>NUCLEOTIDE SEQUENCE</scope>
</reference>
<comment type="caution">
    <text evidence="2">The sequence shown here is derived from an EMBL/GenBank/DDBJ whole genome shotgun (WGS) entry which is preliminary data.</text>
</comment>
<name>A0A448WWU3_9PLAT</name>
<evidence type="ECO:0000256" key="1">
    <source>
        <dbReference type="SAM" id="MobiDB-lite"/>
    </source>
</evidence>
<proteinExistence type="predicted"/>
<accession>A0A448WWU3</accession>
<feature type="region of interest" description="Disordered" evidence="1">
    <location>
        <begin position="1"/>
        <end position="27"/>
    </location>
</feature>
<dbReference type="AlphaFoldDB" id="A0A448WWU3"/>
<protein>
    <submittedName>
        <fullName evidence="2">Uncharacterized protein</fullName>
    </submittedName>
</protein>
<sequence>MQSGRVSGEVGKVSTGARASHADRGERNAIAFSFGPLLQAKADHTPRSGMPGFTWAHSWPPHAQPA</sequence>
<gene>
    <name evidence="2" type="ORF">PXEA_LOCUS15607</name>
</gene>
<organism evidence="2 3">
    <name type="scientific">Protopolystoma xenopodis</name>
    <dbReference type="NCBI Taxonomy" id="117903"/>
    <lineage>
        <taxon>Eukaryota</taxon>
        <taxon>Metazoa</taxon>
        <taxon>Spiralia</taxon>
        <taxon>Lophotrochozoa</taxon>
        <taxon>Platyhelminthes</taxon>
        <taxon>Monogenea</taxon>
        <taxon>Polyopisthocotylea</taxon>
        <taxon>Polystomatidea</taxon>
        <taxon>Polystomatidae</taxon>
        <taxon>Protopolystoma</taxon>
    </lineage>
</organism>
<dbReference type="EMBL" id="CAAALY010055001">
    <property type="protein sequence ID" value="VEL22167.1"/>
    <property type="molecule type" value="Genomic_DNA"/>
</dbReference>